<organism evidence="1 2">
    <name type="scientific">Paramecium octaurelia</name>
    <dbReference type="NCBI Taxonomy" id="43137"/>
    <lineage>
        <taxon>Eukaryota</taxon>
        <taxon>Sar</taxon>
        <taxon>Alveolata</taxon>
        <taxon>Ciliophora</taxon>
        <taxon>Intramacronucleata</taxon>
        <taxon>Oligohymenophorea</taxon>
        <taxon>Peniculida</taxon>
        <taxon>Parameciidae</taxon>
        <taxon>Paramecium</taxon>
    </lineage>
</organism>
<accession>A0A8S1YL28</accession>
<evidence type="ECO:0000313" key="1">
    <source>
        <dbReference type="EMBL" id="CAD8214188.1"/>
    </source>
</evidence>
<comment type="caution">
    <text evidence="1">The sequence shown here is derived from an EMBL/GenBank/DDBJ whole genome shotgun (WGS) entry which is preliminary data.</text>
</comment>
<name>A0A8S1YL28_PAROT</name>
<gene>
    <name evidence="1" type="ORF">POCTA_138.1.T1710022</name>
</gene>
<proteinExistence type="predicted"/>
<sequence>MQIDGESNYLTTFYLCDQLICLKHNPQFINNHNNQSYLKLSQITFNSLLGSKRMQTQNLFPRIYVSKLVQENLQSGSKDQSNKSKYSLKINQNKRRIEQILQGINQKRKSKLRIEFKQFCSCFKNIIQNSCISLMLLVQSSQYQRQLLFHKHIKYPSCEVTQDGKMVQNGYYCLFDQVIPKNGVTSFAFKIIQLNQSCLIRVGMREIIYKIIIMEIIYNKIRQNCYSHHRQDKNGKNYHFILRINHIIIEEVGIQNRNIKCAKVNRNQSQQSFNRNSL</sequence>
<dbReference type="EMBL" id="CAJJDP010000174">
    <property type="protein sequence ID" value="CAD8214188.1"/>
    <property type="molecule type" value="Genomic_DNA"/>
</dbReference>
<dbReference type="Proteomes" id="UP000683925">
    <property type="component" value="Unassembled WGS sequence"/>
</dbReference>
<keyword evidence="2" id="KW-1185">Reference proteome</keyword>
<protein>
    <submittedName>
        <fullName evidence="1">Uncharacterized protein</fullName>
    </submittedName>
</protein>
<evidence type="ECO:0000313" key="2">
    <source>
        <dbReference type="Proteomes" id="UP000683925"/>
    </source>
</evidence>
<reference evidence="1" key="1">
    <citation type="submission" date="2021-01" db="EMBL/GenBank/DDBJ databases">
        <authorList>
            <consortium name="Genoscope - CEA"/>
            <person name="William W."/>
        </authorList>
    </citation>
    <scope>NUCLEOTIDE SEQUENCE</scope>
</reference>
<dbReference type="AlphaFoldDB" id="A0A8S1YL28"/>